<dbReference type="EMBL" id="CAKLCB010000380">
    <property type="protein sequence ID" value="CAH0521511.1"/>
    <property type="molecule type" value="Genomic_DNA"/>
</dbReference>
<evidence type="ECO:0000313" key="1">
    <source>
        <dbReference type="EMBL" id="CAH0521511.1"/>
    </source>
</evidence>
<gene>
    <name evidence="1" type="ORF">PBS001_LOCUS7957</name>
</gene>
<organism evidence="1 2">
    <name type="scientific">Peronospora belbahrii</name>
    <dbReference type="NCBI Taxonomy" id="622444"/>
    <lineage>
        <taxon>Eukaryota</taxon>
        <taxon>Sar</taxon>
        <taxon>Stramenopiles</taxon>
        <taxon>Oomycota</taxon>
        <taxon>Peronosporomycetes</taxon>
        <taxon>Peronosporales</taxon>
        <taxon>Peronosporaceae</taxon>
        <taxon>Peronospora</taxon>
    </lineage>
</organism>
<evidence type="ECO:0000313" key="2">
    <source>
        <dbReference type="Proteomes" id="UP001158986"/>
    </source>
</evidence>
<dbReference type="Proteomes" id="UP001158986">
    <property type="component" value="Unassembled WGS sequence"/>
</dbReference>
<name>A0ABN8DAB1_9STRA</name>
<protein>
    <submittedName>
        <fullName evidence="1">Uncharacterized protein</fullName>
    </submittedName>
</protein>
<comment type="caution">
    <text evidence="1">The sequence shown here is derived from an EMBL/GenBank/DDBJ whole genome shotgun (WGS) entry which is preliminary data.</text>
</comment>
<accession>A0ABN8DAB1</accession>
<sequence length="122" mass="13624">MGQRGVASPPTATLRLQFHVVSTRHRSSAVPAAPHTEAFQRNSREYEYAQNAGNTIIHARPRNETLPCMLTSRGHRAQRGASVGHLPKYLSHDRKPEAVYFSLLGLLAALAEYAMSRVLDWF</sequence>
<reference evidence="1 2" key="1">
    <citation type="submission" date="2021-11" db="EMBL/GenBank/DDBJ databases">
        <authorList>
            <person name="Islam A."/>
            <person name="Islam S."/>
            <person name="Flora M.S."/>
            <person name="Rahman M."/>
            <person name="Ziaur R.M."/>
            <person name="Epstein J.H."/>
            <person name="Hassan M."/>
            <person name="Klassen M."/>
            <person name="Woodard K."/>
            <person name="Webb A."/>
            <person name="Webby R.J."/>
            <person name="El Zowalaty M.E."/>
        </authorList>
    </citation>
    <scope>NUCLEOTIDE SEQUENCE [LARGE SCALE GENOMIC DNA]</scope>
    <source>
        <strain evidence="1">Pbs1</strain>
    </source>
</reference>
<keyword evidence="2" id="KW-1185">Reference proteome</keyword>
<proteinExistence type="predicted"/>